<feature type="region of interest" description="Disordered" evidence="1">
    <location>
        <begin position="48"/>
        <end position="70"/>
    </location>
</feature>
<sequence length="118" mass="13190">GYGCVQDQPGGAYSVGYALRQKRPPPGAPGRVPIRRYSRGSYAVLCEQRHPRNHRKGRERHGVARGQHRPDVLWATAGRRIGAHYSECRQSHRRRGARPDSCPGTHHLGTAHKSKRGI</sequence>
<organism evidence="2">
    <name type="scientific">marine metagenome</name>
    <dbReference type="NCBI Taxonomy" id="408172"/>
    <lineage>
        <taxon>unclassified sequences</taxon>
        <taxon>metagenomes</taxon>
        <taxon>ecological metagenomes</taxon>
    </lineage>
</organism>
<proteinExistence type="predicted"/>
<feature type="non-terminal residue" evidence="2">
    <location>
        <position position="1"/>
    </location>
</feature>
<dbReference type="EMBL" id="UINC01201618">
    <property type="protein sequence ID" value="SVE21038.1"/>
    <property type="molecule type" value="Genomic_DNA"/>
</dbReference>
<feature type="compositionally biased region" description="Basic residues" evidence="1">
    <location>
        <begin position="109"/>
        <end position="118"/>
    </location>
</feature>
<gene>
    <name evidence="2" type="ORF">METZ01_LOCUS473892</name>
</gene>
<protein>
    <submittedName>
        <fullName evidence="2">Uncharacterized protein</fullName>
    </submittedName>
</protein>
<feature type="region of interest" description="Disordered" evidence="1">
    <location>
        <begin position="85"/>
        <end position="118"/>
    </location>
</feature>
<evidence type="ECO:0000313" key="2">
    <source>
        <dbReference type="EMBL" id="SVE21038.1"/>
    </source>
</evidence>
<name>A0A383BNS1_9ZZZZ</name>
<feature type="non-terminal residue" evidence="2">
    <location>
        <position position="118"/>
    </location>
</feature>
<accession>A0A383BNS1</accession>
<evidence type="ECO:0000256" key="1">
    <source>
        <dbReference type="SAM" id="MobiDB-lite"/>
    </source>
</evidence>
<reference evidence="2" key="1">
    <citation type="submission" date="2018-05" db="EMBL/GenBank/DDBJ databases">
        <authorList>
            <person name="Lanie J.A."/>
            <person name="Ng W.-L."/>
            <person name="Kazmierczak K.M."/>
            <person name="Andrzejewski T.M."/>
            <person name="Davidsen T.M."/>
            <person name="Wayne K.J."/>
            <person name="Tettelin H."/>
            <person name="Glass J.I."/>
            <person name="Rusch D."/>
            <person name="Podicherti R."/>
            <person name="Tsui H.-C.T."/>
            <person name="Winkler M.E."/>
        </authorList>
    </citation>
    <scope>NUCLEOTIDE SEQUENCE</scope>
</reference>
<dbReference type="AlphaFoldDB" id="A0A383BNS1"/>